<keyword evidence="1" id="KW-0732">Signal</keyword>
<protein>
    <recommendedName>
        <fullName evidence="4">Outer membrane protein beta-barrel domain-containing protein</fullName>
    </recommendedName>
</protein>
<name>A0A1X7IU11_9BACT</name>
<gene>
    <name evidence="2" type="ORF">SAMN05661096_01061</name>
</gene>
<sequence length="346" mass="39960">MSKYIVILLFLVGFSAHLHAQSSCERSLNEARADYSNGNLYAVPGKLADCLEDGYTKIEKVEALRLLTLTYININQQEKARETLIKLLNLKTDYQAIRNEDPSELYSLYKKIDTDIKYFFGITFGSNLNTIGVKYRRTTLPFESDQYRYTPKISIPQVGIQFLYPLTKNIIAGAEIQYQNQKYSYTETNDYGGEDVTTITYDSNNEGVNLNLVLRYMQDFYVWKPFIEIGSTVRTNFSYEISNYISDFDPTADEENINETIPVNSDRVIFNFALNANLGTMIKLGENYGEIKFGVSNYFRNHLNEQARSEVYTSTILDGMVLKDDDYTNIVYQITFTFNLPFFNFQ</sequence>
<proteinExistence type="predicted"/>
<dbReference type="EMBL" id="FXAW01000001">
    <property type="protein sequence ID" value="SMG18354.1"/>
    <property type="molecule type" value="Genomic_DNA"/>
</dbReference>
<evidence type="ECO:0000313" key="3">
    <source>
        <dbReference type="Proteomes" id="UP000193804"/>
    </source>
</evidence>
<feature type="chain" id="PRO_5013027621" description="Outer membrane protein beta-barrel domain-containing protein" evidence="1">
    <location>
        <begin position="21"/>
        <end position="346"/>
    </location>
</feature>
<feature type="signal peptide" evidence="1">
    <location>
        <begin position="1"/>
        <end position="20"/>
    </location>
</feature>
<dbReference type="AlphaFoldDB" id="A0A1X7IU11"/>
<evidence type="ECO:0000256" key="1">
    <source>
        <dbReference type="SAM" id="SignalP"/>
    </source>
</evidence>
<accession>A0A1X7IU11</accession>
<reference evidence="3" key="1">
    <citation type="submission" date="2017-04" db="EMBL/GenBank/DDBJ databases">
        <authorList>
            <person name="Varghese N."/>
            <person name="Submissions S."/>
        </authorList>
    </citation>
    <scope>NUCLEOTIDE SEQUENCE [LARGE SCALE GENOMIC DNA]</scope>
    <source>
        <strain evidence="3">DSM 4125</strain>
    </source>
</reference>
<evidence type="ECO:0000313" key="2">
    <source>
        <dbReference type="EMBL" id="SMG18354.1"/>
    </source>
</evidence>
<keyword evidence="3" id="KW-1185">Reference proteome</keyword>
<dbReference type="STRING" id="1028.SAMN05661096_01061"/>
<dbReference type="Proteomes" id="UP000193804">
    <property type="component" value="Unassembled WGS sequence"/>
</dbReference>
<evidence type="ECO:0008006" key="4">
    <source>
        <dbReference type="Google" id="ProtNLM"/>
    </source>
</evidence>
<dbReference type="OrthoDB" id="977825at2"/>
<organism evidence="2 3">
    <name type="scientific">Marivirga sericea</name>
    <dbReference type="NCBI Taxonomy" id="1028"/>
    <lineage>
        <taxon>Bacteria</taxon>
        <taxon>Pseudomonadati</taxon>
        <taxon>Bacteroidota</taxon>
        <taxon>Cytophagia</taxon>
        <taxon>Cytophagales</taxon>
        <taxon>Marivirgaceae</taxon>
        <taxon>Marivirga</taxon>
    </lineage>
</organism>
<dbReference type="RefSeq" id="WP_085516003.1">
    <property type="nucleotide sequence ID" value="NZ_FXAW01000001.1"/>
</dbReference>